<evidence type="ECO:0000256" key="7">
    <source>
        <dbReference type="SAM" id="MobiDB-lite"/>
    </source>
</evidence>
<feature type="region of interest" description="Disordered" evidence="7">
    <location>
        <begin position="177"/>
        <end position="208"/>
    </location>
</feature>
<dbReference type="GO" id="GO:0016020">
    <property type="term" value="C:membrane"/>
    <property type="evidence" value="ECO:0007669"/>
    <property type="project" value="UniProtKB-SubCell"/>
</dbReference>
<feature type="transmembrane region" description="Helical" evidence="6">
    <location>
        <begin position="258"/>
        <end position="283"/>
    </location>
</feature>
<keyword evidence="3 6" id="KW-0812">Transmembrane</keyword>
<dbReference type="PANTHER" id="PTHR42893">
    <property type="entry name" value="PROTEIN DETOXIFICATION 44, CHLOROPLASTIC-RELATED"/>
    <property type="match status" value="1"/>
</dbReference>
<dbReference type="InterPro" id="IPR044644">
    <property type="entry name" value="DinF-like"/>
</dbReference>
<keyword evidence="5 6" id="KW-0472">Membrane</keyword>
<evidence type="ECO:0000256" key="6">
    <source>
        <dbReference type="RuleBase" id="RU004914"/>
    </source>
</evidence>
<reference evidence="8" key="1">
    <citation type="submission" date="2021-01" db="EMBL/GenBank/DDBJ databases">
        <authorList>
            <person name="Corre E."/>
            <person name="Pelletier E."/>
            <person name="Niang G."/>
            <person name="Scheremetjew M."/>
            <person name="Finn R."/>
            <person name="Kale V."/>
            <person name="Holt S."/>
            <person name="Cochrane G."/>
            <person name="Meng A."/>
            <person name="Brown T."/>
            <person name="Cohen L."/>
        </authorList>
    </citation>
    <scope>NUCLEOTIDE SEQUENCE</scope>
    <source>
        <strain evidence="8">CCMP722</strain>
    </source>
</reference>
<feature type="transmembrane region" description="Helical" evidence="6">
    <location>
        <begin position="370"/>
        <end position="387"/>
    </location>
</feature>
<dbReference type="Pfam" id="PF01554">
    <property type="entry name" value="MatE"/>
    <property type="match status" value="1"/>
</dbReference>
<feature type="compositionally biased region" description="Low complexity" evidence="7">
    <location>
        <begin position="191"/>
        <end position="208"/>
    </location>
</feature>
<evidence type="ECO:0000256" key="3">
    <source>
        <dbReference type="ARBA" id="ARBA00022692"/>
    </source>
</evidence>
<organism evidence="8">
    <name type="scientific">Pyramimonas obovata</name>
    <dbReference type="NCBI Taxonomy" id="1411642"/>
    <lineage>
        <taxon>Eukaryota</taxon>
        <taxon>Viridiplantae</taxon>
        <taxon>Chlorophyta</taxon>
        <taxon>Pyramimonadophyceae</taxon>
        <taxon>Pyramimonadales</taxon>
        <taxon>Pyramimonadaceae</taxon>
        <taxon>Pyramimonas</taxon>
        <taxon>Pyramimonas incertae sedis</taxon>
    </lineage>
</organism>
<dbReference type="NCBIfam" id="TIGR00797">
    <property type="entry name" value="matE"/>
    <property type="match status" value="1"/>
</dbReference>
<gene>
    <name evidence="8" type="ORF">POBO1169_LOCUS1653</name>
</gene>
<feature type="transmembrane region" description="Helical" evidence="6">
    <location>
        <begin position="393"/>
        <end position="417"/>
    </location>
</feature>
<accession>A0A7S0MTB9</accession>
<feature type="transmembrane region" description="Helical" evidence="6">
    <location>
        <begin position="334"/>
        <end position="358"/>
    </location>
</feature>
<feature type="transmembrane region" description="Helical" evidence="6">
    <location>
        <begin position="295"/>
        <end position="314"/>
    </location>
</feature>
<evidence type="ECO:0000256" key="5">
    <source>
        <dbReference type="ARBA" id="ARBA00023136"/>
    </source>
</evidence>
<feature type="compositionally biased region" description="Basic and acidic residues" evidence="7">
    <location>
        <begin position="11"/>
        <end position="26"/>
    </location>
</feature>
<name>A0A7S0MTB9_9CHLO</name>
<evidence type="ECO:0000256" key="4">
    <source>
        <dbReference type="ARBA" id="ARBA00022989"/>
    </source>
</evidence>
<comment type="similarity">
    <text evidence="2 6">Belongs to the multi antimicrobial extrusion (MATE) (TC 2.A.66.1) family.</text>
</comment>
<proteinExistence type="inferred from homology"/>
<dbReference type="AlphaFoldDB" id="A0A7S0MTB9"/>
<dbReference type="GO" id="GO:0042910">
    <property type="term" value="F:xenobiotic transmembrane transporter activity"/>
    <property type="evidence" value="ECO:0007669"/>
    <property type="project" value="InterPro"/>
</dbReference>
<dbReference type="InterPro" id="IPR002528">
    <property type="entry name" value="MATE_fam"/>
</dbReference>
<feature type="transmembrane region" description="Helical" evidence="6">
    <location>
        <begin position="520"/>
        <end position="542"/>
    </location>
</feature>
<evidence type="ECO:0000256" key="2">
    <source>
        <dbReference type="ARBA" id="ARBA00010199"/>
    </source>
</evidence>
<feature type="region of interest" description="Disordered" evidence="7">
    <location>
        <begin position="1"/>
        <end position="28"/>
    </location>
</feature>
<protein>
    <recommendedName>
        <fullName evidence="6">Protein DETOXIFICATION</fullName>
    </recommendedName>
    <alternativeName>
        <fullName evidence="6">Multidrug and toxic compound extrusion protein</fullName>
    </alternativeName>
</protein>
<keyword evidence="4 6" id="KW-1133">Transmembrane helix</keyword>
<sequence length="671" mass="70967">MSVLAGSRSLVRGDRSQRSNLDDIGAHRRTFSRQPLRCHAGKARSTRSRVKVVASSLWQGPLSFPQRPGSMLRALFAGFDKAKGLRAGPQKVINNHQETAIDVSNLPAGTSAVVEEVALEEIDVYKPDGSTTAVVPEESSPALDVYIPQGSNFSNSVDGPQSRISVSMGHRRGFELLEPNATPTKAPKTLSPPLSSPEEPERQQQPASSLADVGLKDVLWFCIPAMGALLADPLMSLVDTVCVGQLSTLDLAALGPNTAIFAFINQVFSFFTTATTGMVAFRVSRGQYADAGKMVSNALLCALVLGVTTTVLMFGYGRSILSMFATNSELMGPALMYLCIRAVSVPALLVSTVCTAACLGQRDPTTPLRVAGFAGLFNVVFDVYLVLGPPRWGIVGAAVATTAAQYLGAAVYLSTLWNRVKCPLQLRIPTLAELKPFFSASTVLMVRSLCLTASVSLMTYSATSLGNLVIAGHQVAVSAFTITQFVPEPISQCGQSLLARRPGFTPEPRERAAQARVARLLLKCAATCGVAMAALMAVPAALPHWWTPDAAVQAAVRSVGPRLATAAALLSVVCVSDGLLLAAGDYTFCAGMHILNLSLVTCAFLFLPPTGLPGIWAVMVFFQGGRVLQNFARLRAKGTLNRTLHGAAEHKGGGGLTLSTSGNSVLSDRTY</sequence>
<dbReference type="PANTHER" id="PTHR42893:SF44">
    <property type="entry name" value="PROTEIN DETOXIFICATION"/>
    <property type="match status" value="1"/>
</dbReference>
<dbReference type="EMBL" id="HBFA01003321">
    <property type="protein sequence ID" value="CAD8650731.1"/>
    <property type="molecule type" value="Transcribed_RNA"/>
</dbReference>
<dbReference type="GO" id="GO:0015297">
    <property type="term" value="F:antiporter activity"/>
    <property type="evidence" value="ECO:0007669"/>
    <property type="project" value="InterPro"/>
</dbReference>
<feature type="transmembrane region" description="Helical" evidence="6">
    <location>
        <begin position="562"/>
        <end position="581"/>
    </location>
</feature>
<evidence type="ECO:0000256" key="1">
    <source>
        <dbReference type="ARBA" id="ARBA00004141"/>
    </source>
</evidence>
<evidence type="ECO:0000313" key="8">
    <source>
        <dbReference type="EMBL" id="CAD8650731.1"/>
    </source>
</evidence>
<comment type="caution">
    <text evidence="6">Lacks conserved residue(s) required for the propagation of feature annotation.</text>
</comment>
<comment type="subcellular location">
    <subcellularLocation>
        <location evidence="1">Membrane</location>
        <topology evidence="1">Multi-pass membrane protein</topology>
    </subcellularLocation>
</comment>